<feature type="compositionally biased region" description="Low complexity" evidence="1">
    <location>
        <begin position="94"/>
        <end position="117"/>
    </location>
</feature>
<feature type="region of interest" description="Disordered" evidence="1">
    <location>
        <begin position="84"/>
        <end position="164"/>
    </location>
</feature>
<feature type="region of interest" description="Disordered" evidence="1">
    <location>
        <begin position="181"/>
        <end position="211"/>
    </location>
</feature>
<proteinExistence type="predicted"/>
<dbReference type="EMBL" id="JAACJL010000059">
    <property type="protein sequence ID" value="KAF4609925.1"/>
    <property type="molecule type" value="Genomic_DNA"/>
</dbReference>
<dbReference type="Proteomes" id="UP000521872">
    <property type="component" value="Unassembled WGS sequence"/>
</dbReference>
<sequence>MRKTNDAMKALTAAHEKLLRGRKIVVTFAQQAPLDQHGGVIKHRKVMTDAARPTALSMIKTGITSRHEGKTQDKIAILEAKLRQMESSKPQAKSDLPPDGGTSSSSSNSTLPYHPSLPMKPPPQLPSHLLPKSPPSQPTPASKSTLPSLPIGVPNPANTTSSKAAPLDYLKTSITRAAAVTTAPPKSGKTAKLLGVKIKPKDPKTKEKSQP</sequence>
<protein>
    <submittedName>
        <fullName evidence="2">Uncharacterized protein</fullName>
    </submittedName>
</protein>
<feature type="compositionally biased region" description="Basic and acidic residues" evidence="1">
    <location>
        <begin position="199"/>
        <end position="211"/>
    </location>
</feature>
<organism evidence="2 3">
    <name type="scientific">Agrocybe pediades</name>
    <dbReference type="NCBI Taxonomy" id="84607"/>
    <lineage>
        <taxon>Eukaryota</taxon>
        <taxon>Fungi</taxon>
        <taxon>Dikarya</taxon>
        <taxon>Basidiomycota</taxon>
        <taxon>Agaricomycotina</taxon>
        <taxon>Agaricomycetes</taxon>
        <taxon>Agaricomycetidae</taxon>
        <taxon>Agaricales</taxon>
        <taxon>Agaricineae</taxon>
        <taxon>Strophariaceae</taxon>
        <taxon>Agrocybe</taxon>
    </lineage>
</organism>
<accession>A0A8H4QFN2</accession>
<evidence type="ECO:0000313" key="3">
    <source>
        <dbReference type="Proteomes" id="UP000521872"/>
    </source>
</evidence>
<comment type="caution">
    <text evidence="2">The sequence shown here is derived from an EMBL/GenBank/DDBJ whole genome shotgun (WGS) entry which is preliminary data.</text>
</comment>
<gene>
    <name evidence="2" type="ORF">D9613_010586</name>
</gene>
<name>A0A8H4QFN2_9AGAR</name>
<keyword evidence="3" id="KW-1185">Reference proteome</keyword>
<evidence type="ECO:0000313" key="2">
    <source>
        <dbReference type="EMBL" id="KAF4609925.1"/>
    </source>
</evidence>
<reference evidence="2 3" key="1">
    <citation type="submission" date="2019-12" db="EMBL/GenBank/DDBJ databases">
        <authorList>
            <person name="Floudas D."/>
            <person name="Bentzer J."/>
            <person name="Ahren D."/>
            <person name="Johansson T."/>
            <person name="Persson P."/>
            <person name="Tunlid A."/>
        </authorList>
    </citation>
    <scope>NUCLEOTIDE SEQUENCE [LARGE SCALE GENOMIC DNA]</scope>
    <source>
        <strain evidence="2 3">CBS 102.39</strain>
    </source>
</reference>
<dbReference type="AlphaFoldDB" id="A0A8H4QFN2"/>
<evidence type="ECO:0000256" key="1">
    <source>
        <dbReference type="SAM" id="MobiDB-lite"/>
    </source>
</evidence>